<dbReference type="Pfam" id="PF00425">
    <property type="entry name" value="Chorismate_bind"/>
    <property type="match status" value="1"/>
</dbReference>
<proteinExistence type="predicted"/>
<name>A0ABX7PX84_9BACT</name>
<dbReference type="EMBL" id="CP065956">
    <property type="protein sequence ID" value="QSR87620.1"/>
    <property type="molecule type" value="Genomic_DNA"/>
</dbReference>
<feature type="domain" description="Chorismate-utilising enzyme C-terminal" evidence="1">
    <location>
        <begin position="103"/>
        <end position="356"/>
    </location>
</feature>
<evidence type="ECO:0000313" key="2">
    <source>
        <dbReference type="EMBL" id="QSR87620.1"/>
    </source>
</evidence>
<dbReference type="Gene3D" id="3.60.120.10">
    <property type="entry name" value="Anthranilate synthase"/>
    <property type="match status" value="1"/>
</dbReference>
<dbReference type="InterPro" id="IPR019999">
    <property type="entry name" value="Anth_synth_I-like"/>
</dbReference>
<reference evidence="2 3" key="1">
    <citation type="submission" date="2020-12" db="EMBL/GenBank/DDBJ databases">
        <authorList>
            <person name="Awala S.I."/>
            <person name="Gwak J.-H."/>
            <person name="Kim S.-J."/>
            <person name="Rhee S.-K."/>
        </authorList>
    </citation>
    <scope>NUCLEOTIDE SEQUENCE [LARGE SCALE GENOMIC DNA]</scope>
    <source>
        <strain evidence="2 3">IT5</strain>
    </source>
</reference>
<dbReference type="RefSeq" id="WP_206848066.1">
    <property type="nucleotide sequence ID" value="NZ_CP065956.1"/>
</dbReference>
<accession>A0ABX7PX84</accession>
<dbReference type="PANTHER" id="PTHR11236:SF50">
    <property type="entry name" value="AMINODEOXYCHORISMATE SYNTHASE COMPONENT 1"/>
    <property type="match status" value="1"/>
</dbReference>
<dbReference type="InterPro" id="IPR015890">
    <property type="entry name" value="Chorismate_C"/>
</dbReference>
<dbReference type="PRINTS" id="PR00095">
    <property type="entry name" value="ANTSNTHASEI"/>
</dbReference>
<keyword evidence="3" id="KW-1185">Reference proteome</keyword>
<dbReference type="SUPFAM" id="SSF56322">
    <property type="entry name" value="ADC synthase"/>
    <property type="match status" value="1"/>
</dbReference>
<gene>
    <name evidence="2" type="ORF">EM20IM_04685</name>
</gene>
<organism evidence="2 3">
    <name type="scientific">Candidatus Methylacidiphilum infernorum</name>
    <dbReference type="NCBI Taxonomy" id="511746"/>
    <lineage>
        <taxon>Bacteria</taxon>
        <taxon>Pseudomonadati</taxon>
        <taxon>Verrucomicrobiota</taxon>
        <taxon>Methylacidiphilae</taxon>
        <taxon>Methylacidiphilales</taxon>
        <taxon>Methylacidiphilaceae</taxon>
        <taxon>Methylacidiphilum (ex Ratnadevi et al. 2023)</taxon>
    </lineage>
</organism>
<evidence type="ECO:0000259" key="1">
    <source>
        <dbReference type="Pfam" id="PF00425"/>
    </source>
</evidence>
<dbReference type="InterPro" id="IPR005801">
    <property type="entry name" value="ADC_synthase"/>
</dbReference>
<dbReference type="Proteomes" id="UP000663088">
    <property type="component" value="Chromosome"/>
</dbReference>
<evidence type="ECO:0000313" key="3">
    <source>
        <dbReference type="Proteomes" id="UP000663088"/>
    </source>
</evidence>
<dbReference type="PANTHER" id="PTHR11236">
    <property type="entry name" value="AMINOBENZOATE/ANTHRANILATE SYNTHASE"/>
    <property type="match status" value="1"/>
</dbReference>
<sequence length="370" mass="41913">MVVVPSWNKQGGFYYGEKPLFAVQGDIHCWSKVKSLLRELPQDAERNPGLAGHVDFDGNFWFGFYPQLQFFKRKKELLGFVQKKINSKNHCSAPPVFVSDTDRERYATMVLQAKDYIASGDIYVINLAREMTCPWEGDPLALLGFFLEEGRGLEGICYIDDGPKTLVCASPEMFLRIEGNKLESKPIKGTRPRSDKRPENRRNLLDLVQSEKEKAELLMITDLVRNDFGKVCAYGSIRVPHLRRLSSHPHLYHMHSKVEGIIAFPYDKVDAFLANFPGGSVTGTPKKRAIELIRQLEIHPRGSYSGAIGYFKAAGAAFTMAIRLVEIEEKKARFWVGSGVTFDSDPYAEYEETEQKAIFIKTALENCTKK</sequence>
<protein>
    <submittedName>
        <fullName evidence="2">Anthranilate synthase component I family protein</fullName>
    </submittedName>
</protein>